<protein>
    <submittedName>
        <fullName evidence="11">Outer membrane receptor protein involved in Fe transport</fullName>
    </submittedName>
</protein>
<evidence type="ECO:0000256" key="5">
    <source>
        <dbReference type="ARBA" id="ARBA00023136"/>
    </source>
</evidence>
<dbReference type="PANTHER" id="PTHR40980:SF4">
    <property type="entry name" value="TONB-DEPENDENT RECEPTOR-LIKE BETA-BARREL DOMAIN-CONTAINING PROTEIN"/>
    <property type="match status" value="1"/>
</dbReference>
<organism evidence="11 12">
    <name type="scientific">Pedobacter nutrimenti</name>
    <dbReference type="NCBI Taxonomy" id="1241337"/>
    <lineage>
        <taxon>Bacteria</taxon>
        <taxon>Pseudomonadati</taxon>
        <taxon>Bacteroidota</taxon>
        <taxon>Sphingobacteriia</taxon>
        <taxon>Sphingobacteriales</taxon>
        <taxon>Sphingobacteriaceae</taxon>
        <taxon>Pedobacter</taxon>
    </lineage>
</organism>
<dbReference type="PROSITE" id="PS52016">
    <property type="entry name" value="TONB_DEPENDENT_REC_3"/>
    <property type="match status" value="1"/>
</dbReference>
<evidence type="ECO:0000259" key="9">
    <source>
        <dbReference type="Pfam" id="PF07715"/>
    </source>
</evidence>
<dbReference type="AlphaFoldDB" id="A0A318UFA9"/>
<dbReference type="InterPro" id="IPR008969">
    <property type="entry name" value="CarboxyPept-like_regulatory"/>
</dbReference>
<dbReference type="InterPro" id="IPR041700">
    <property type="entry name" value="OMP_b-brl_3"/>
</dbReference>
<keyword evidence="4 7" id="KW-0812">Transmembrane</keyword>
<dbReference type="GO" id="GO:0009279">
    <property type="term" value="C:cell outer membrane"/>
    <property type="evidence" value="ECO:0007669"/>
    <property type="project" value="UniProtKB-SubCell"/>
</dbReference>
<evidence type="ECO:0000313" key="11">
    <source>
        <dbReference type="EMBL" id="PYF74851.1"/>
    </source>
</evidence>
<feature type="region of interest" description="Disordered" evidence="8">
    <location>
        <begin position="789"/>
        <end position="819"/>
    </location>
</feature>
<dbReference type="Pfam" id="PF13715">
    <property type="entry name" value="CarbopepD_reg_2"/>
    <property type="match status" value="1"/>
</dbReference>
<evidence type="ECO:0000256" key="6">
    <source>
        <dbReference type="ARBA" id="ARBA00023237"/>
    </source>
</evidence>
<dbReference type="PANTHER" id="PTHR40980">
    <property type="entry name" value="PLUG DOMAIN-CONTAINING PROTEIN"/>
    <property type="match status" value="1"/>
</dbReference>
<dbReference type="EMBL" id="QKLU01000003">
    <property type="protein sequence ID" value="PYF74851.1"/>
    <property type="molecule type" value="Genomic_DNA"/>
</dbReference>
<evidence type="ECO:0000259" key="10">
    <source>
        <dbReference type="Pfam" id="PF14905"/>
    </source>
</evidence>
<gene>
    <name evidence="11" type="ORF">B0O44_103297</name>
</gene>
<feature type="domain" description="Outer membrane protein beta-barrel" evidence="10">
    <location>
        <begin position="379"/>
        <end position="784"/>
    </location>
</feature>
<dbReference type="SUPFAM" id="SSF56935">
    <property type="entry name" value="Porins"/>
    <property type="match status" value="1"/>
</dbReference>
<keyword evidence="12" id="KW-1185">Reference proteome</keyword>
<keyword evidence="11" id="KW-0675">Receptor</keyword>
<comment type="subcellular location">
    <subcellularLocation>
        <location evidence="1 7">Cell outer membrane</location>
        <topology evidence="1 7">Multi-pass membrane protein</topology>
    </subcellularLocation>
</comment>
<feature type="domain" description="TonB-dependent receptor plug" evidence="9">
    <location>
        <begin position="124"/>
        <end position="217"/>
    </location>
</feature>
<evidence type="ECO:0000313" key="12">
    <source>
        <dbReference type="Proteomes" id="UP000248198"/>
    </source>
</evidence>
<dbReference type="OrthoDB" id="8764943at2"/>
<dbReference type="InterPro" id="IPR037066">
    <property type="entry name" value="Plug_dom_sf"/>
</dbReference>
<reference evidence="11 12" key="1">
    <citation type="submission" date="2018-06" db="EMBL/GenBank/DDBJ databases">
        <title>Genomic Encyclopedia of Archaeal and Bacterial Type Strains, Phase II (KMG-II): from individual species to whole genera.</title>
        <authorList>
            <person name="Goeker M."/>
        </authorList>
    </citation>
    <scope>NUCLEOTIDE SEQUENCE [LARGE SCALE GENOMIC DNA]</scope>
    <source>
        <strain evidence="11 12">DSM 27372</strain>
    </source>
</reference>
<keyword evidence="6 7" id="KW-0998">Cell outer membrane</keyword>
<evidence type="ECO:0000256" key="7">
    <source>
        <dbReference type="PROSITE-ProRule" id="PRU01360"/>
    </source>
</evidence>
<evidence type="ECO:0000256" key="3">
    <source>
        <dbReference type="ARBA" id="ARBA00022452"/>
    </source>
</evidence>
<dbReference type="InterPro" id="IPR012910">
    <property type="entry name" value="Plug_dom"/>
</dbReference>
<dbReference type="Proteomes" id="UP000248198">
    <property type="component" value="Unassembled WGS sequence"/>
</dbReference>
<evidence type="ECO:0000256" key="8">
    <source>
        <dbReference type="SAM" id="MobiDB-lite"/>
    </source>
</evidence>
<evidence type="ECO:0000256" key="1">
    <source>
        <dbReference type="ARBA" id="ARBA00004571"/>
    </source>
</evidence>
<dbReference type="Gene3D" id="2.170.130.10">
    <property type="entry name" value="TonB-dependent receptor, plug domain"/>
    <property type="match status" value="1"/>
</dbReference>
<comment type="caution">
    <text evidence="11">The sequence shown here is derived from an EMBL/GenBank/DDBJ whole genome shotgun (WGS) entry which is preliminary data.</text>
</comment>
<accession>A0A318UFA9</accession>
<keyword evidence="5 7" id="KW-0472">Membrane</keyword>
<sequence>MRYFCFIFFLLGTLKTFAQQDIRGKVTDERNLPLPGATITLKQARDAKVFSYAIADSLGNFKLKNIAVGSYQLEAAFMTYKNQFKALTIGNGPLEIQVFKLFPENQQLQEVTIKGKKQAISVSAGKTTMNVEQSSLAQSQSAYDLLKSLPGVNISKDGDIRIKGKSGVTVMIDGEPAEMGSSQLKSLLKGTPGTTLQSIEVLNNPPSSMDAAGTGGVINIVFKKKVKKGFNGTISSNVGKGRYYRTSQSLNMSYGTEKWNLNMLYAYDFDHSQKRDSLYRSQSAAGTLGGTVDQRFYMSQLQLNPEKSTGHLLKLGLDHHFDEKNTLGFNLSFNDVVNPTDGRTLTRFGTGTVQDSLLNQRNDLRNALRNWDYALKFKHKFTELKSLSASLQFNNLKSRGIEDYSILKLLSSGLSPSELRYRNTYPSKIDRKIFKVDYLQELMRGDQKTGKFEAGFKSSQTNLRNSQWSENNTKGQWETDRIRSNSFRYLEAIQAAYTSLELKLEPWTINAGLRGEYTHVRGEVVNDGSSVRQNYFSLFPNALIGYKVNDRYNLSVSYSRRIERPDYDKLNPAIRYLDLYTTQQGNPNLKPQFSNNIELNQQFFSFIDLTLGYSSIKDPIYSAFLTSPGARSSYSTINTGHQRQWELSLAFPIPGIDWWENYQSFYFYTSQFNANLENKAFKEKANSFGLLSYNSFKLPSNFSLELTAWYQSGGLFSNFRYKPMSEVSAGISKKLLSDRLTLGLAVTDAFYSGVFKAGVLSNNAQTFNLDSRTDSRQLKFSLSWNFGKKGKTEKSEAETTDDNRLPSGKGNPVRKPVKL</sequence>
<evidence type="ECO:0000256" key="2">
    <source>
        <dbReference type="ARBA" id="ARBA00022448"/>
    </source>
</evidence>
<dbReference type="Gene3D" id="2.40.170.20">
    <property type="entry name" value="TonB-dependent receptor, beta-barrel domain"/>
    <property type="match status" value="1"/>
</dbReference>
<keyword evidence="3 7" id="KW-1134">Transmembrane beta strand</keyword>
<name>A0A318UFA9_9SPHI</name>
<feature type="compositionally biased region" description="Basic and acidic residues" evidence="8">
    <location>
        <begin position="790"/>
        <end position="804"/>
    </location>
</feature>
<keyword evidence="2 7" id="KW-0813">Transport</keyword>
<evidence type="ECO:0000256" key="4">
    <source>
        <dbReference type="ARBA" id="ARBA00022692"/>
    </source>
</evidence>
<dbReference type="Gene3D" id="2.60.40.1120">
    <property type="entry name" value="Carboxypeptidase-like, regulatory domain"/>
    <property type="match status" value="1"/>
</dbReference>
<dbReference type="Pfam" id="PF14905">
    <property type="entry name" value="OMP_b-brl_3"/>
    <property type="match status" value="1"/>
</dbReference>
<dbReference type="InterPro" id="IPR036942">
    <property type="entry name" value="Beta-barrel_TonB_sf"/>
</dbReference>
<comment type="similarity">
    <text evidence="7">Belongs to the TonB-dependent receptor family.</text>
</comment>
<dbReference type="SUPFAM" id="SSF49464">
    <property type="entry name" value="Carboxypeptidase regulatory domain-like"/>
    <property type="match status" value="1"/>
</dbReference>
<proteinExistence type="inferred from homology"/>
<dbReference type="RefSeq" id="WP_110829672.1">
    <property type="nucleotide sequence ID" value="NZ_QKLU01000003.1"/>
</dbReference>
<dbReference type="Pfam" id="PF07715">
    <property type="entry name" value="Plug"/>
    <property type="match status" value="1"/>
</dbReference>
<dbReference type="InterPro" id="IPR039426">
    <property type="entry name" value="TonB-dep_rcpt-like"/>
</dbReference>